<reference evidence="2 3" key="1">
    <citation type="submission" date="2021-07" db="EMBL/GenBank/DDBJ databases">
        <authorList>
            <person name="Palmer J.M."/>
        </authorList>
    </citation>
    <scope>NUCLEOTIDE SEQUENCE [LARGE SCALE GENOMIC DNA]</scope>
    <source>
        <strain evidence="2 3">AT_MEX2019</strain>
        <tissue evidence="2">Muscle</tissue>
    </source>
</reference>
<keyword evidence="3" id="KW-1185">Reference proteome</keyword>
<gene>
    <name evidence="2" type="ORF">ATANTOWER_024871</name>
</gene>
<dbReference type="Proteomes" id="UP001345963">
    <property type="component" value="Unassembled WGS sequence"/>
</dbReference>
<sequence>EEPASPVGSDKVAEEEGEDLDEDEEEYDEEEDEEDDDRPRKKPKHGGFILDEADVDDEDEDEDRWSEGGEDILEKGTYHREEAQGTAQDTLGTPWAAPGGGVWGEGSLGVLLVCCPCHRYRIKWKDDHAQRSWIGRCTPAASLPDEPATSSLQHGPRGPVRARGPSLAQTLCYHRFHESFTSLSKVS</sequence>
<accession>A0ABU7BAP4</accession>
<evidence type="ECO:0000313" key="2">
    <source>
        <dbReference type="EMBL" id="MED6246854.1"/>
    </source>
</evidence>
<comment type="caution">
    <text evidence="2">The sequence shown here is derived from an EMBL/GenBank/DDBJ whole genome shotgun (WGS) entry which is preliminary data.</text>
</comment>
<dbReference type="EMBL" id="JAHUTI010045021">
    <property type="protein sequence ID" value="MED6246854.1"/>
    <property type="molecule type" value="Genomic_DNA"/>
</dbReference>
<feature type="non-terminal residue" evidence="2">
    <location>
        <position position="1"/>
    </location>
</feature>
<protein>
    <submittedName>
        <fullName evidence="2">Uncharacterized protein</fullName>
    </submittedName>
</protein>
<evidence type="ECO:0000313" key="3">
    <source>
        <dbReference type="Proteomes" id="UP001345963"/>
    </source>
</evidence>
<feature type="region of interest" description="Disordered" evidence="1">
    <location>
        <begin position="1"/>
        <end position="77"/>
    </location>
</feature>
<proteinExistence type="predicted"/>
<feature type="compositionally biased region" description="Acidic residues" evidence="1">
    <location>
        <begin position="13"/>
        <end position="36"/>
    </location>
</feature>
<name>A0ABU7BAP4_9TELE</name>
<feature type="compositionally biased region" description="Acidic residues" evidence="1">
    <location>
        <begin position="51"/>
        <end position="71"/>
    </location>
</feature>
<evidence type="ECO:0000256" key="1">
    <source>
        <dbReference type="SAM" id="MobiDB-lite"/>
    </source>
</evidence>
<feature type="region of interest" description="Disordered" evidence="1">
    <location>
        <begin position="140"/>
        <end position="162"/>
    </location>
</feature>
<organism evidence="2 3">
    <name type="scientific">Ataeniobius toweri</name>
    <dbReference type="NCBI Taxonomy" id="208326"/>
    <lineage>
        <taxon>Eukaryota</taxon>
        <taxon>Metazoa</taxon>
        <taxon>Chordata</taxon>
        <taxon>Craniata</taxon>
        <taxon>Vertebrata</taxon>
        <taxon>Euteleostomi</taxon>
        <taxon>Actinopterygii</taxon>
        <taxon>Neopterygii</taxon>
        <taxon>Teleostei</taxon>
        <taxon>Neoteleostei</taxon>
        <taxon>Acanthomorphata</taxon>
        <taxon>Ovalentaria</taxon>
        <taxon>Atherinomorphae</taxon>
        <taxon>Cyprinodontiformes</taxon>
        <taxon>Goodeidae</taxon>
        <taxon>Ataeniobius</taxon>
    </lineage>
</organism>